<protein>
    <submittedName>
        <fullName evidence="2">Uncharacterized protein</fullName>
    </submittedName>
</protein>
<name>A0AAD7FM28_MYCRO</name>
<reference evidence="2" key="1">
    <citation type="submission" date="2023-03" db="EMBL/GenBank/DDBJ databases">
        <title>Massive genome expansion in bonnet fungi (Mycena s.s.) driven by repeated elements and novel gene families across ecological guilds.</title>
        <authorList>
            <consortium name="Lawrence Berkeley National Laboratory"/>
            <person name="Harder C.B."/>
            <person name="Miyauchi S."/>
            <person name="Viragh M."/>
            <person name="Kuo A."/>
            <person name="Thoen E."/>
            <person name="Andreopoulos B."/>
            <person name="Lu D."/>
            <person name="Skrede I."/>
            <person name="Drula E."/>
            <person name="Henrissat B."/>
            <person name="Morin E."/>
            <person name="Kohler A."/>
            <person name="Barry K."/>
            <person name="LaButti K."/>
            <person name="Morin E."/>
            <person name="Salamov A."/>
            <person name="Lipzen A."/>
            <person name="Mereny Z."/>
            <person name="Hegedus B."/>
            <person name="Baldrian P."/>
            <person name="Stursova M."/>
            <person name="Weitz H."/>
            <person name="Taylor A."/>
            <person name="Grigoriev I.V."/>
            <person name="Nagy L.G."/>
            <person name="Martin F."/>
            <person name="Kauserud H."/>
        </authorList>
    </citation>
    <scope>NUCLEOTIDE SEQUENCE</scope>
    <source>
        <strain evidence="2">CBHHK067</strain>
    </source>
</reference>
<dbReference type="EMBL" id="JARKIE010000556">
    <property type="protein sequence ID" value="KAJ7628094.1"/>
    <property type="molecule type" value="Genomic_DNA"/>
</dbReference>
<dbReference type="AlphaFoldDB" id="A0AAD7FM28"/>
<dbReference type="Proteomes" id="UP001221757">
    <property type="component" value="Unassembled WGS sequence"/>
</dbReference>
<feature type="compositionally biased region" description="Basic residues" evidence="1">
    <location>
        <begin position="35"/>
        <end position="46"/>
    </location>
</feature>
<proteinExistence type="predicted"/>
<feature type="region of interest" description="Disordered" evidence="1">
    <location>
        <begin position="346"/>
        <end position="365"/>
    </location>
</feature>
<comment type="caution">
    <text evidence="2">The sequence shown here is derived from an EMBL/GenBank/DDBJ whole genome shotgun (WGS) entry which is preliminary data.</text>
</comment>
<accession>A0AAD7FM28</accession>
<gene>
    <name evidence="2" type="ORF">B0H17DRAFT_1218356</name>
</gene>
<organism evidence="2 3">
    <name type="scientific">Mycena rosella</name>
    <name type="common">Pink bonnet</name>
    <name type="synonym">Agaricus rosellus</name>
    <dbReference type="NCBI Taxonomy" id="1033263"/>
    <lineage>
        <taxon>Eukaryota</taxon>
        <taxon>Fungi</taxon>
        <taxon>Dikarya</taxon>
        <taxon>Basidiomycota</taxon>
        <taxon>Agaricomycotina</taxon>
        <taxon>Agaricomycetes</taxon>
        <taxon>Agaricomycetidae</taxon>
        <taxon>Agaricales</taxon>
        <taxon>Marasmiineae</taxon>
        <taxon>Mycenaceae</taxon>
        <taxon>Mycena</taxon>
    </lineage>
</organism>
<feature type="compositionally biased region" description="Polar residues" evidence="1">
    <location>
        <begin position="68"/>
        <end position="77"/>
    </location>
</feature>
<evidence type="ECO:0000256" key="1">
    <source>
        <dbReference type="SAM" id="MobiDB-lite"/>
    </source>
</evidence>
<sequence>MKRKRPTTVRTDLEAQGSSEKAALFEGASSAQSPPRKKVRARKAIPRRMQHMKNNMTVWGDRWLPAIQPSTAGSQQGEIDPSGMYTASSSPPPSYRTTPLSPVVVSSSPNPNPLSSDFKDDSAPPRPNTPPFEKLFLFGDAFGSNFADSIGKFDNSDTDPAYDPYPEGCPFDFDAANARLVERAVEGFSFPPRPYPFPTPMAPIQFHSGIPTTNVPSDFINFHVTYPPVPGANTFSDWIPPTAQPGLPLANVALFPDGLPYNASLPYSSQSQNISTFPTVSNVPYHDQVGCMMPMVAGYSTPPMYTGHGSPYLAMSEGQYSPVYHRSGSGSPTTMYSAGQLPQYYPPAPPSPFPTRTTSSGSIASMYNNSPHAMSGQLLQYYPGTPLSPLSSNITLSGSVASMYNNSPHAMSGSSEYSDFDYPYSSPHSSGFTSSPVSVSSSYSGLEGAYPGTASSASRTIPLPFHNPQPASWLL</sequence>
<feature type="region of interest" description="Disordered" evidence="1">
    <location>
        <begin position="67"/>
        <end position="130"/>
    </location>
</feature>
<feature type="region of interest" description="Disordered" evidence="1">
    <location>
        <begin position="1"/>
        <end position="46"/>
    </location>
</feature>
<feature type="compositionally biased region" description="Low complexity" evidence="1">
    <location>
        <begin position="95"/>
        <end position="116"/>
    </location>
</feature>
<evidence type="ECO:0000313" key="2">
    <source>
        <dbReference type="EMBL" id="KAJ7628094.1"/>
    </source>
</evidence>
<keyword evidence="3" id="KW-1185">Reference proteome</keyword>
<evidence type="ECO:0000313" key="3">
    <source>
        <dbReference type="Proteomes" id="UP001221757"/>
    </source>
</evidence>